<sequence>MDTETKEPLPLLARETGNMGNAKLASCVPGAVSLSLSPPELATHVDPPARQKNLWKEMGGIRLVPRVATRGAPAAKAPQKPRILDNHTNYNAQCALVVCNAPTNDPCSMGADGSEGASLGLRSPAGRRWSSENEHGDRCQNLPSTAIPRNEGGVKPRKIGRFCTWDWRPRPAVAVLLAPWLNNWAAFWSAPLR</sequence>
<keyword evidence="2" id="KW-1185">Reference proteome</keyword>
<accession>A0ACC1R3V5</accession>
<name>A0ACC1R3V5_9HYPO</name>
<proteinExistence type="predicted"/>
<reference evidence="1" key="1">
    <citation type="submission" date="2022-07" db="EMBL/GenBank/DDBJ databases">
        <title>Genome Sequence of Lecanicillium saksenae.</title>
        <authorList>
            <person name="Buettner E."/>
        </authorList>
    </citation>
    <scope>NUCLEOTIDE SEQUENCE</scope>
    <source>
        <strain evidence="1">VT-O1</strain>
    </source>
</reference>
<dbReference type="EMBL" id="JANAKD010000072">
    <property type="protein sequence ID" value="KAJ3498083.1"/>
    <property type="molecule type" value="Genomic_DNA"/>
</dbReference>
<evidence type="ECO:0000313" key="2">
    <source>
        <dbReference type="Proteomes" id="UP001148737"/>
    </source>
</evidence>
<gene>
    <name evidence="1" type="ORF">NLG97_g1401</name>
</gene>
<organism evidence="1 2">
    <name type="scientific">Lecanicillium saksenae</name>
    <dbReference type="NCBI Taxonomy" id="468837"/>
    <lineage>
        <taxon>Eukaryota</taxon>
        <taxon>Fungi</taxon>
        <taxon>Dikarya</taxon>
        <taxon>Ascomycota</taxon>
        <taxon>Pezizomycotina</taxon>
        <taxon>Sordariomycetes</taxon>
        <taxon>Hypocreomycetidae</taxon>
        <taxon>Hypocreales</taxon>
        <taxon>Cordycipitaceae</taxon>
        <taxon>Lecanicillium</taxon>
    </lineage>
</organism>
<dbReference type="Proteomes" id="UP001148737">
    <property type="component" value="Unassembled WGS sequence"/>
</dbReference>
<evidence type="ECO:0000313" key="1">
    <source>
        <dbReference type="EMBL" id="KAJ3498083.1"/>
    </source>
</evidence>
<protein>
    <submittedName>
        <fullName evidence="1">Uncharacterized protein</fullName>
    </submittedName>
</protein>
<comment type="caution">
    <text evidence="1">The sequence shown here is derived from an EMBL/GenBank/DDBJ whole genome shotgun (WGS) entry which is preliminary data.</text>
</comment>